<evidence type="ECO:0000256" key="1">
    <source>
        <dbReference type="SAM" id="MobiDB-lite"/>
    </source>
</evidence>
<dbReference type="Pfam" id="PF12960">
    <property type="entry name" value="DUF3849"/>
    <property type="match status" value="1"/>
</dbReference>
<dbReference type="Proteomes" id="UP000003639">
    <property type="component" value="Unassembled WGS sequence"/>
</dbReference>
<evidence type="ECO:0008006" key="6">
    <source>
        <dbReference type="Google" id="ProtNLM"/>
    </source>
</evidence>
<feature type="compositionally biased region" description="Basic residues" evidence="1">
    <location>
        <begin position="351"/>
        <end position="360"/>
    </location>
</feature>
<protein>
    <recommendedName>
        <fullName evidence="6">DUF3849 domain-containing protein</fullName>
    </recommendedName>
</protein>
<sequence length="360" mass="41271">MRRCDNMKPNDLNTALYEKMTAEQDKFRDWLKSQPPAEVLNHAYEYTVREDIVMAMEELELTDAQAQALLDSPTPLADVYRYFEKVETDHMDVVRDCIEIRADDVCRTQAELRKAAIYPHSAAYAKEHGELEQYRASNNANLQCKEAIEAAVREHFDGMYLSHDAAKGVIETYGMDRVMLVLANTVQLQDWDARYSPRNKEWAKTIPNYNSDTVRCGYAVNSHPAVLNGFIDLVREEYLRSQPLTAEDIQAEAERILRELRAPDVPNSPHGTHYMARISPEFLNRAGSKDHDRLMNLLPFRSLAFTGMKGLPGTYATILASEDRSKELRQPRPSVREHLKQEPKQAAPKAPAHKKREPER</sequence>
<dbReference type="EMBL" id="AAXG02000017">
    <property type="protein sequence ID" value="EDM99460.1"/>
    <property type="molecule type" value="Genomic_DNA"/>
</dbReference>
<evidence type="ECO:0000313" key="4">
    <source>
        <dbReference type="EMBL" id="EDM99460.1"/>
    </source>
</evidence>
<dbReference type="AlphaFoldDB" id="A6NWW8"/>
<comment type="caution">
    <text evidence="4">The sequence shown here is derived from an EMBL/GenBank/DDBJ whole genome shotgun (WGS) entry which is preliminary data.</text>
</comment>
<organism evidence="4 5">
    <name type="scientific">Pseudoflavonifractor capillosus ATCC 29799</name>
    <dbReference type="NCBI Taxonomy" id="411467"/>
    <lineage>
        <taxon>Bacteria</taxon>
        <taxon>Bacillati</taxon>
        <taxon>Bacillota</taxon>
        <taxon>Clostridia</taxon>
        <taxon>Eubacteriales</taxon>
        <taxon>Oscillospiraceae</taxon>
        <taxon>Pseudoflavonifractor</taxon>
    </lineage>
</organism>
<dbReference type="InterPro" id="IPR024380">
    <property type="entry name" value="DUF3848"/>
</dbReference>
<feature type="region of interest" description="Disordered" evidence="1">
    <location>
        <begin position="321"/>
        <end position="360"/>
    </location>
</feature>
<keyword evidence="5" id="KW-1185">Reference proteome</keyword>
<proteinExistence type="predicted"/>
<evidence type="ECO:0000313" key="5">
    <source>
        <dbReference type="Proteomes" id="UP000003639"/>
    </source>
</evidence>
<name>A6NWW8_9FIRM</name>
<gene>
    <name evidence="4" type="ORF">BACCAP_02713</name>
</gene>
<accession>A6NWW8</accession>
<dbReference type="STRING" id="411467.BACCAP_02713"/>
<evidence type="ECO:0000259" key="2">
    <source>
        <dbReference type="Pfam" id="PF12959"/>
    </source>
</evidence>
<reference evidence="4 5" key="2">
    <citation type="submission" date="2007-06" db="EMBL/GenBank/DDBJ databases">
        <title>Draft genome sequence of Pseudoflavonifractor capillosus ATCC 29799.</title>
        <authorList>
            <person name="Sudarsanam P."/>
            <person name="Ley R."/>
            <person name="Guruge J."/>
            <person name="Turnbaugh P.J."/>
            <person name="Mahowald M."/>
            <person name="Liep D."/>
            <person name="Gordon J."/>
        </authorList>
    </citation>
    <scope>NUCLEOTIDE SEQUENCE [LARGE SCALE GENOMIC DNA]</scope>
    <source>
        <strain evidence="4 5">ATCC 29799</strain>
    </source>
</reference>
<feature type="domain" description="DUF3849" evidence="3">
    <location>
        <begin position="117"/>
        <end position="238"/>
    </location>
</feature>
<feature type="compositionally biased region" description="Basic and acidic residues" evidence="1">
    <location>
        <begin position="321"/>
        <end position="343"/>
    </location>
</feature>
<feature type="domain" description="DUF3848" evidence="2">
    <location>
        <begin position="12"/>
        <end position="106"/>
    </location>
</feature>
<evidence type="ECO:0000259" key="3">
    <source>
        <dbReference type="Pfam" id="PF12960"/>
    </source>
</evidence>
<reference evidence="4 5" key="1">
    <citation type="submission" date="2007-04" db="EMBL/GenBank/DDBJ databases">
        <authorList>
            <person name="Fulton L."/>
            <person name="Clifton S."/>
            <person name="Fulton B."/>
            <person name="Xu J."/>
            <person name="Minx P."/>
            <person name="Pepin K.H."/>
            <person name="Johnson M."/>
            <person name="Thiruvilangam P."/>
            <person name="Bhonagiri V."/>
            <person name="Nash W.E."/>
            <person name="Mardis E.R."/>
            <person name="Wilson R.K."/>
        </authorList>
    </citation>
    <scope>NUCLEOTIDE SEQUENCE [LARGE SCALE GENOMIC DNA]</scope>
    <source>
        <strain evidence="4 5">ATCC 29799</strain>
    </source>
</reference>
<dbReference type="Pfam" id="PF12959">
    <property type="entry name" value="DUF3848"/>
    <property type="match status" value="1"/>
</dbReference>
<dbReference type="eggNOG" id="COG4227">
    <property type="taxonomic scope" value="Bacteria"/>
</dbReference>
<dbReference type="InterPro" id="IPR024383">
    <property type="entry name" value="DUF3849"/>
</dbReference>